<organism evidence="2 3">
    <name type="scientific">Artemisia annua</name>
    <name type="common">Sweet wormwood</name>
    <dbReference type="NCBI Taxonomy" id="35608"/>
    <lineage>
        <taxon>Eukaryota</taxon>
        <taxon>Viridiplantae</taxon>
        <taxon>Streptophyta</taxon>
        <taxon>Embryophyta</taxon>
        <taxon>Tracheophyta</taxon>
        <taxon>Spermatophyta</taxon>
        <taxon>Magnoliopsida</taxon>
        <taxon>eudicotyledons</taxon>
        <taxon>Gunneridae</taxon>
        <taxon>Pentapetalae</taxon>
        <taxon>asterids</taxon>
        <taxon>campanulids</taxon>
        <taxon>Asterales</taxon>
        <taxon>Asteraceae</taxon>
        <taxon>Asteroideae</taxon>
        <taxon>Anthemideae</taxon>
        <taxon>Artemisiinae</taxon>
        <taxon>Artemisia</taxon>
    </lineage>
</organism>
<keyword evidence="1" id="KW-0472">Membrane</keyword>
<dbReference type="Proteomes" id="UP000245207">
    <property type="component" value="Unassembled WGS sequence"/>
</dbReference>
<name>A0A2U1MFY9_ARTAN</name>
<keyword evidence="1" id="KW-1133">Transmembrane helix</keyword>
<comment type="caution">
    <text evidence="2">The sequence shown here is derived from an EMBL/GenBank/DDBJ whole genome shotgun (WGS) entry which is preliminary data.</text>
</comment>
<dbReference type="EMBL" id="PKPP01005437">
    <property type="protein sequence ID" value="PWA60116.1"/>
    <property type="molecule type" value="Genomic_DNA"/>
</dbReference>
<evidence type="ECO:0000256" key="1">
    <source>
        <dbReference type="SAM" id="Phobius"/>
    </source>
</evidence>
<keyword evidence="1" id="KW-0812">Transmembrane</keyword>
<accession>A0A2U1MFY9</accession>
<evidence type="ECO:0000313" key="3">
    <source>
        <dbReference type="Proteomes" id="UP000245207"/>
    </source>
</evidence>
<reference evidence="2 3" key="1">
    <citation type="journal article" date="2018" name="Mol. Plant">
        <title>The genome of Artemisia annua provides insight into the evolution of Asteraceae family and artemisinin biosynthesis.</title>
        <authorList>
            <person name="Shen Q."/>
            <person name="Zhang L."/>
            <person name="Liao Z."/>
            <person name="Wang S."/>
            <person name="Yan T."/>
            <person name="Shi P."/>
            <person name="Liu M."/>
            <person name="Fu X."/>
            <person name="Pan Q."/>
            <person name="Wang Y."/>
            <person name="Lv Z."/>
            <person name="Lu X."/>
            <person name="Zhang F."/>
            <person name="Jiang W."/>
            <person name="Ma Y."/>
            <person name="Chen M."/>
            <person name="Hao X."/>
            <person name="Li L."/>
            <person name="Tang Y."/>
            <person name="Lv G."/>
            <person name="Zhou Y."/>
            <person name="Sun X."/>
            <person name="Brodelius P.E."/>
            <person name="Rose J.K.C."/>
            <person name="Tang K."/>
        </authorList>
    </citation>
    <scope>NUCLEOTIDE SEQUENCE [LARGE SCALE GENOMIC DNA]</scope>
    <source>
        <strain evidence="3">cv. Huhao1</strain>
        <tissue evidence="2">Leaf</tissue>
    </source>
</reference>
<protein>
    <submittedName>
        <fullName evidence="2">Uncharacterized protein</fullName>
    </submittedName>
</protein>
<feature type="transmembrane region" description="Helical" evidence="1">
    <location>
        <begin position="66"/>
        <end position="83"/>
    </location>
</feature>
<dbReference type="AlphaFoldDB" id="A0A2U1MFY9"/>
<gene>
    <name evidence="2" type="ORF">CTI12_AA384960</name>
</gene>
<evidence type="ECO:0000313" key="2">
    <source>
        <dbReference type="EMBL" id="PWA60116.1"/>
    </source>
</evidence>
<sequence>MLRWRVDELMRGKSELNMDKAGGSNYVEGKSSTFEEATYLQMVELKAELKEELSFIKAKINSHDKVVVLLVLFVIVMMFVYVMY</sequence>
<proteinExistence type="predicted"/>
<keyword evidence="3" id="KW-1185">Reference proteome</keyword>